<keyword evidence="2" id="KW-1185">Reference proteome</keyword>
<evidence type="ECO:0000313" key="1">
    <source>
        <dbReference type="EMBL" id="KAK9992989.1"/>
    </source>
</evidence>
<gene>
    <name evidence="1" type="ORF">SO802_022692</name>
</gene>
<sequence>MVSFFMTAEYVSSLESLINELAISKVSLVVQVPLRASDKALTSCGPYKMKEDDAMVYRRPYLTSSSSGFALNAISRAMKKELKIKIVKKTK</sequence>
<reference evidence="1 2" key="1">
    <citation type="submission" date="2024-01" db="EMBL/GenBank/DDBJ databases">
        <title>A telomere-to-telomere, gap-free genome of sweet tea (Lithocarpus litseifolius).</title>
        <authorList>
            <person name="Zhou J."/>
        </authorList>
    </citation>
    <scope>NUCLEOTIDE SEQUENCE [LARGE SCALE GENOMIC DNA]</scope>
    <source>
        <strain evidence="1">Zhou-2022a</strain>
        <tissue evidence="1">Leaf</tissue>
    </source>
</reference>
<name>A0AAW2C7P5_9ROSI</name>
<proteinExistence type="predicted"/>
<accession>A0AAW2C7P5</accession>
<dbReference type="EMBL" id="JAZDWU010000008">
    <property type="protein sequence ID" value="KAK9992989.1"/>
    <property type="molecule type" value="Genomic_DNA"/>
</dbReference>
<organism evidence="1 2">
    <name type="scientific">Lithocarpus litseifolius</name>
    <dbReference type="NCBI Taxonomy" id="425828"/>
    <lineage>
        <taxon>Eukaryota</taxon>
        <taxon>Viridiplantae</taxon>
        <taxon>Streptophyta</taxon>
        <taxon>Embryophyta</taxon>
        <taxon>Tracheophyta</taxon>
        <taxon>Spermatophyta</taxon>
        <taxon>Magnoliopsida</taxon>
        <taxon>eudicotyledons</taxon>
        <taxon>Gunneridae</taxon>
        <taxon>Pentapetalae</taxon>
        <taxon>rosids</taxon>
        <taxon>fabids</taxon>
        <taxon>Fagales</taxon>
        <taxon>Fagaceae</taxon>
        <taxon>Lithocarpus</taxon>
    </lineage>
</organism>
<dbReference type="AlphaFoldDB" id="A0AAW2C7P5"/>
<evidence type="ECO:0000313" key="2">
    <source>
        <dbReference type="Proteomes" id="UP001459277"/>
    </source>
</evidence>
<comment type="caution">
    <text evidence="1">The sequence shown here is derived from an EMBL/GenBank/DDBJ whole genome shotgun (WGS) entry which is preliminary data.</text>
</comment>
<protein>
    <submittedName>
        <fullName evidence="1">Uncharacterized protein</fullName>
    </submittedName>
</protein>
<dbReference type="Proteomes" id="UP001459277">
    <property type="component" value="Unassembled WGS sequence"/>
</dbReference>